<feature type="domain" description="Cytochrome C Planctomycete-type" evidence="1">
    <location>
        <begin position="95"/>
        <end position="159"/>
    </location>
</feature>
<dbReference type="Proteomes" id="UP001214250">
    <property type="component" value="Chromosome 1"/>
</dbReference>
<dbReference type="Pfam" id="PF07635">
    <property type="entry name" value="PSCyt1"/>
    <property type="match status" value="1"/>
</dbReference>
<reference evidence="2 3" key="1">
    <citation type="submission" date="2023-02" db="EMBL/GenBank/DDBJ databases">
        <title>Genome sequence of Lentisphaera profundi SAORIC-696.</title>
        <authorList>
            <person name="Kim e."/>
            <person name="Cho J.-C."/>
            <person name="Choi A."/>
            <person name="Kang I."/>
        </authorList>
    </citation>
    <scope>NUCLEOTIDE SEQUENCE [LARGE SCALE GENOMIC DNA]</scope>
    <source>
        <strain evidence="2 3">SAORIC-696</strain>
    </source>
</reference>
<sequence>MKKLKIYSTTDLSVAYITNKKFACLRIGKSLQGKLDGGQSPSRMRSIKRSTCDMKTLSKSLQFIFLFYGLSLTTLASSKSINFEKQLWPILERSCLDCHNKERIVDGKRKKPKGGLRIDSPKMIMYGAKGDPIITSGDAGGSSFYHLTILDKDDDDIMPAKGDLLTKSETDLIKDWINQGAHFGSWTGSEPKLSEQQINLINELNKGDIVILPLAQGSVDLYVDLSRLRERGTDQDLQKLSLIMPNIIELNLLGTQIKDLSPLSTAKNLKNLNLSKTAISDESLIHLSQATNLKSLNLFGTKVATLSTLPSSLKKLYLAKTAISAKQIKALQSTQADLLIFSEWDLSEAQAITAKAEKNSATFNGKSAPKKVSPKKAKSKKLMRKSVLASGDILFDDFETGTYKNWTITGTAFGKKPVHINNVPSYQGDLNAQGKYLVNSHASTKSDKAQGTMTSMEFTITKNWIRFLIGGGKHQDKTCVQLLVTNKVIATAHGKNKNSMQLHFFETQ</sequence>
<dbReference type="RefSeq" id="WP_274149420.1">
    <property type="nucleotide sequence ID" value="NZ_CP117811.1"/>
</dbReference>
<evidence type="ECO:0000313" key="2">
    <source>
        <dbReference type="EMBL" id="WDE95700.1"/>
    </source>
</evidence>
<dbReference type="EMBL" id="CP117811">
    <property type="protein sequence ID" value="WDE95700.1"/>
    <property type="molecule type" value="Genomic_DNA"/>
</dbReference>
<dbReference type="InterPro" id="IPR011429">
    <property type="entry name" value="Cyt_c_Planctomycete-type"/>
</dbReference>
<dbReference type="Gene3D" id="3.80.10.10">
    <property type="entry name" value="Ribonuclease Inhibitor"/>
    <property type="match status" value="1"/>
</dbReference>
<accession>A0ABY7VNJ9</accession>
<organism evidence="2 3">
    <name type="scientific">Lentisphaera profundi</name>
    <dbReference type="NCBI Taxonomy" id="1658616"/>
    <lineage>
        <taxon>Bacteria</taxon>
        <taxon>Pseudomonadati</taxon>
        <taxon>Lentisphaerota</taxon>
        <taxon>Lentisphaeria</taxon>
        <taxon>Lentisphaerales</taxon>
        <taxon>Lentisphaeraceae</taxon>
        <taxon>Lentisphaera</taxon>
    </lineage>
</organism>
<gene>
    <name evidence="2" type="ORF">PQO03_08215</name>
</gene>
<dbReference type="InterPro" id="IPR032675">
    <property type="entry name" value="LRR_dom_sf"/>
</dbReference>
<proteinExistence type="predicted"/>
<keyword evidence="3" id="KW-1185">Reference proteome</keyword>
<evidence type="ECO:0000313" key="3">
    <source>
        <dbReference type="Proteomes" id="UP001214250"/>
    </source>
</evidence>
<dbReference type="SUPFAM" id="SSF52047">
    <property type="entry name" value="RNI-like"/>
    <property type="match status" value="1"/>
</dbReference>
<protein>
    <recommendedName>
        <fullName evidence="1">Cytochrome C Planctomycete-type domain-containing protein</fullName>
    </recommendedName>
</protein>
<name>A0ABY7VNJ9_9BACT</name>
<evidence type="ECO:0000259" key="1">
    <source>
        <dbReference type="Pfam" id="PF07635"/>
    </source>
</evidence>